<feature type="domain" description="PurM-like C-terminal" evidence="3">
    <location>
        <begin position="138"/>
        <end position="289"/>
    </location>
</feature>
<dbReference type="RefSeq" id="WP_055216330.1">
    <property type="nucleotide sequence ID" value="NZ_CZBU01000006.1"/>
</dbReference>
<evidence type="ECO:0000313" key="5">
    <source>
        <dbReference type="Proteomes" id="UP000095621"/>
    </source>
</evidence>
<evidence type="ECO:0000256" key="1">
    <source>
        <dbReference type="ARBA" id="ARBA00006243"/>
    </source>
</evidence>
<evidence type="ECO:0000259" key="3">
    <source>
        <dbReference type="Pfam" id="PF02769"/>
    </source>
</evidence>
<dbReference type="Proteomes" id="UP000095621">
    <property type="component" value="Unassembled WGS sequence"/>
</dbReference>
<proteinExistence type="inferred from homology"/>
<dbReference type="PANTHER" id="PTHR30303:SF4">
    <property type="entry name" value="HYDROGENASE EXPRESSION_FORMATION PROTEIN HYPE"/>
    <property type="match status" value="1"/>
</dbReference>
<dbReference type="InterPro" id="IPR016188">
    <property type="entry name" value="PurM-like_N"/>
</dbReference>
<name>A0A174YZD4_9FIRM</name>
<comment type="similarity">
    <text evidence="1">Belongs to the HypE family.</text>
</comment>
<dbReference type="InterPro" id="IPR010918">
    <property type="entry name" value="PurM-like_C_dom"/>
</dbReference>
<dbReference type="PANTHER" id="PTHR30303">
    <property type="entry name" value="HYDROGENASE ISOENZYMES FORMATION PROTEIN HYPE"/>
    <property type="match status" value="1"/>
</dbReference>
<organism evidence="4 5">
    <name type="scientific">Lachnospira eligens</name>
    <dbReference type="NCBI Taxonomy" id="39485"/>
    <lineage>
        <taxon>Bacteria</taxon>
        <taxon>Bacillati</taxon>
        <taxon>Bacillota</taxon>
        <taxon>Clostridia</taxon>
        <taxon>Lachnospirales</taxon>
        <taxon>Lachnospiraceae</taxon>
        <taxon>Lachnospira</taxon>
    </lineage>
</organism>
<gene>
    <name evidence="4" type="primary">hypE</name>
    <name evidence="4" type="ORF">ERS852490_02599</name>
</gene>
<dbReference type="GO" id="GO:0051604">
    <property type="term" value="P:protein maturation"/>
    <property type="evidence" value="ECO:0007669"/>
    <property type="project" value="TreeGrafter"/>
</dbReference>
<dbReference type="InterPro" id="IPR036676">
    <property type="entry name" value="PurM-like_C_sf"/>
</dbReference>
<accession>A0A174YZD4</accession>
<dbReference type="InterPro" id="IPR036921">
    <property type="entry name" value="PurM-like_N_sf"/>
</dbReference>
<sequence>MKRGKVSDTILDRSVFKLLGRRGNTSKPAYGQDAAHIHNQGWDTLAAAATGSLAVYRAVNNISAAGGAADCIMNTIIIDEKSREIRLKEIIKELDRQCQVVGVGIAGGHTTVCPNVNSPVVSVTAIGHKLRTHQKAVAGQDIVMTKHIGMSGIRTVISHKRDEILNVLPEDVINKAFAADEELIIAKEAQIFIKQNIDGAMHDASEGGIFAALWDMAEYSGTGLDIDLRHISVKQEIIEICELFNINPYILDSMGCLLMTCENGCDIVNTMKQNGIEAAVIGKITDGNNRIIHNTEEDRYLGLPEQDEIYRFI</sequence>
<dbReference type="Gene3D" id="3.30.1330.10">
    <property type="entry name" value="PurM-like, N-terminal domain"/>
    <property type="match status" value="1"/>
</dbReference>
<feature type="domain" description="PurM-like N-terminal" evidence="2">
    <location>
        <begin position="46"/>
        <end position="127"/>
    </location>
</feature>
<evidence type="ECO:0000313" key="4">
    <source>
        <dbReference type="EMBL" id="CUQ78947.1"/>
    </source>
</evidence>
<dbReference type="InterPro" id="IPR011854">
    <property type="entry name" value="HypE"/>
</dbReference>
<dbReference type="OrthoDB" id="153904at2"/>
<dbReference type="SUPFAM" id="SSF55326">
    <property type="entry name" value="PurM N-terminal domain-like"/>
    <property type="match status" value="1"/>
</dbReference>
<protein>
    <submittedName>
        <fullName evidence="4">Hydrogenase expression/formation protein hypE</fullName>
    </submittedName>
</protein>
<dbReference type="SUPFAM" id="SSF56042">
    <property type="entry name" value="PurM C-terminal domain-like"/>
    <property type="match status" value="1"/>
</dbReference>
<reference evidence="4 5" key="1">
    <citation type="submission" date="2015-09" db="EMBL/GenBank/DDBJ databases">
        <authorList>
            <consortium name="Pathogen Informatics"/>
        </authorList>
    </citation>
    <scope>NUCLEOTIDE SEQUENCE [LARGE SCALE GENOMIC DNA]</scope>
    <source>
        <strain evidence="4 5">2789STDY5834875</strain>
    </source>
</reference>
<dbReference type="EMBL" id="CZBU01000006">
    <property type="protein sequence ID" value="CUQ78947.1"/>
    <property type="molecule type" value="Genomic_DNA"/>
</dbReference>
<dbReference type="AlphaFoldDB" id="A0A174YZD4"/>
<dbReference type="Gene3D" id="3.90.650.10">
    <property type="entry name" value="PurM-like C-terminal domain"/>
    <property type="match status" value="1"/>
</dbReference>
<dbReference type="Pfam" id="PF00586">
    <property type="entry name" value="AIRS"/>
    <property type="match status" value="1"/>
</dbReference>
<dbReference type="Pfam" id="PF02769">
    <property type="entry name" value="AIRS_C"/>
    <property type="match status" value="1"/>
</dbReference>
<evidence type="ECO:0000259" key="2">
    <source>
        <dbReference type="Pfam" id="PF00586"/>
    </source>
</evidence>